<keyword evidence="2" id="KW-1185">Reference proteome</keyword>
<reference evidence="1 2" key="1">
    <citation type="submission" date="2015-07" db="EMBL/GenBank/DDBJ databases">
        <title>Comparative genomics of the Sigatoka disease complex on banana suggests a link between parallel evolutionary changes in Pseudocercospora fijiensis and Pseudocercospora eumusae and increased virulence on the banana host.</title>
        <authorList>
            <person name="Chang T.-C."/>
            <person name="Salvucci A."/>
            <person name="Crous P.W."/>
            <person name="Stergiopoulos I."/>
        </authorList>
    </citation>
    <scope>NUCLEOTIDE SEQUENCE [LARGE SCALE GENOMIC DNA]</scope>
    <source>
        <strain evidence="1 2">CBS 116634</strain>
    </source>
</reference>
<dbReference type="OrthoDB" id="3899662at2759"/>
<protein>
    <submittedName>
        <fullName evidence="1">Uncharacterized protein</fullName>
    </submittedName>
</protein>
<comment type="caution">
    <text evidence="1">The sequence shown here is derived from an EMBL/GenBank/DDBJ whole genome shotgun (WGS) entry which is preliminary data.</text>
</comment>
<dbReference type="Proteomes" id="UP000073492">
    <property type="component" value="Unassembled WGS sequence"/>
</dbReference>
<dbReference type="SUPFAM" id="SSF57850">
    <property type="entry name" value="RING/U-box"/>
    <property type="match status" value="1"/>
</dbReference>
<organism evidence="1 2">
    <name type="scientific">Pseudocercospora musae</name>
    <dbReference type="NCBI Taxonomy" id="113226"/>
    <lineage>
        <taxon>Eukaryota</taxon>
        <taxon>Fungi</taxon>
        <taxon>Dikarya</taxon>
        <taxon>Ascomycota</taxon>
        <taxon>Pezizomycotina</taxon>
        <taxon>Dothideomycetes</taxon>
        <taxon>Dothideomycetidae</taxon>
        <taxon>Mycosphaerellales</taxon>
        <taxon>Mycosphaerellaceae</taxon>
        <taxon>Pseudocercospora</taxon>
    </lineage>
</organism>
<gene>
    <name evidence="1" type="ORF">AC579_9929</name>
</gene>
<sequence length="617" mass="69777">MALQQTTPPPTPPCPFLDLPCELRLEIYSYAILDGRHITIGIAKLQGAAHHIIHRQYGAQRSPYAAIPFDCEPVVETRYCPALLDAVKPATIVLTADTVHPPEHTYEHTRTAYHTLSAVNKQVNEELRTHFAFSTRRQTSLFVQYPHGLHVLHETTPRLLRQSRSVHLAGIYIPRNYCPTRAASLGRDHAPNEESFQGGLVPDSATELGILVKSCFGSTAQHPLEKLELRMYYPGEDSYSTVWGDDDSPVCVALRNIHLGEIAIEIWRGTYGTGVYLVATPAKERRRVVSTVWRKLEEGRRGEPICGSFVLDTNWPEWTTDYEASDGPKGDTIISEPADDWSRATSKIHLVTLFWRDGFGDQTVFDMLGSRFGTIPWTTSRIRVIDTKLGHLLVIQITFTPLATRFKDQMERIKASVLGFLCRKRHTSKSLFTCTYCQEQRARSSFPRRKIIPKACRPHLNSDTSMVCTDCLSSALDAQLDMKGPTELGCTTCFTPWTKKQIAQALAPKELGHKGRYRLKKLEYAASQTLSKRYEPPENEDTLRMLVRQGSRLCPTCWSPFQWTQGCSMIKCTVCRNTFDYFWAARLESVHERYLRSCEDGEADAAEACLARSSLEI</sequence>
<proteinExistence type="predicted"/>
<evidence type="ECO:0000313" key="1">
    <source>
        <dbReference type="EMBL" id="KXT09289.1"/>
    </source>
</evidence>
<evidence type="ECO:0000313" key="2">
    <source>
        <dbReference type="Proteomes" id="UP000073492"/>
    </source>
</evidence>
<dbReference type="AlphaFoldDB" id="A0A139I3L7"/>
<dbReference type="EMBL" id="LFZO01000357">
    <property type="protein sequence ID" value="KXT09289.1"/>
    <property type="molecule type" value="Genomic_DNA"/>
</dbReference>
<name>A0A139I3L7_9PEZI</name>
<accession>A0A139I3L7</accession>